<dbReference type="Proteomes" id="UP001163321">
    <property type="component" value="Chromosome 11"/>
</dbReference>
<evidence type="ECO:0000313" key="1">
    <source>
        <dbReference type="EMBL" id="KAI9919283.1"/>
    </source>
</evidence>
<accession>A0ACC0WK89</accession>
<evidence type="ECO:0000313" key="2">
    <source>
        <dbReference type="Proteomes" id="UP001163321"/>
    </source>
</evidence>
<organism evidence="1 2">
    <name type="scientific">Peronosclerospora sorghi</name>
    <dbReference type="NCBI Taxonomy" id="230839"/>
    <lineage>
        <taxon>Eukaryota</taxon>
        <taxon>Sar</taxon>
        <taxon>Stramenopiles</taxon>
        <taxon>Oomycota</taxon>
        <taxon>Peronosporomycetes</taxon>
        <taxon>Peronosporales</taxon>
        <taxon>Peronosporaceae</taxon>
        <taxon>Peronosclerospora</taxon>
    </lineage>
</organism>
<dbReference type="EMBL" id="CM047590">
    <property type="protein sequence ID" value="KAI9919283.1"/>
    <property type="molecule type" value="Genomic_DNA"/>
</dbReference>
<sequence>MSTLSHASAPITTCTPSTSISICDDGLPFFSEPNPNSLLSSSAATVSLLALFHPRVNTANVQSDQWSNSIVGLLIMGILDSFALHQMMSPEIEALTQQCERLKNDVLLLRLQVEHVTRIAEGRLETINLIETELNQVRMQAAKFVATPTPGVRHNDIPAGVYDRMKDDELGVVLPTIFYTLWVGFVVLAYVMYRVFLIVRGEMITRKLETKFYASDHGFSGFFMPSVLESSGSGRVGRKPSPSLTRVSKVDDLVIMVAEALLTVLILLKVQKKLKNARHSAISGRQEYSSRLFNDI</sequence>
<gene>
    <name evidence="1" type="ORF">PsorP6_017581</name>
</gene>
<protein>
    <submittedName>
        <fullName evidence="1">Uncharacterized protein</fullName>
    </submittedName>
</protein>
<name>A0ACC0WK89_9STRA</name>
<proteinExistence type="predicted"/>
<keyword evidence="2" id="KW-1185">Reference proteome</keyword>
<reference evidence="1 2" key="1">
    <citation type="journal article" date="2022" name="bioRxiv">
        <title>The genome of the oomycete Peronosclerospora sorghi, a cosmopolitan pathogen of maize and sorghum, is inflated with dispersed pseudogenes.</title>
        <authorList>
            <person name="Fletcher K."/>
            <person name="Martin F."/>
            <person name="Isakeit T."/>
            <person name="Cavanaugh K."/>
            <person name="Magill C."/>
            <person name="Michelmore R."/>
        </authorList>
    </citation>
    <scope>NUCLEOTIDE SEQUENCE [LARGE SCALE GENOMIC DNA]</scope>
    <source>
        <strain evidence="1">P6</strain>
    </source>
</reference>
<comment type="caution">
    <text evidence="1">The sequence shown here is derived from an EMBL/GenBank/DDBJ whole genome shotgun (WGS) entry which is preliminary data.</text>
</comment>